<organism evidence="3 4">
    <name type="scientific">Catellatospora citrea</name>
    <dbReference type="NCBI Taxonomy" id="53366"/>
    <lineage>
        <taxon>Bacteria</taxon>
        <taxon>Bacillati</taxon>
        <taxon>Actinomycetota</taxon>
        <taxon>Actinomycetes</taxon>
        <taxon>Micromonosporales</taxon>
        <taxon>Micromonosporaceae</taxon>
        <taxon>Catellatospora</taxon>
    </lineage>
</organism>
<dbReference type="SUPFAM" id="SSF52266">
    <property type="entry name" value="SGNH hydrolase"/>
    <property type="match status" value="1"/>
</dbReference>
<name>A0A8J3K7P2_9ACTN</name>
<dbReference type="InterPro" id="IPR053140">
    <property type="entry name" value="GDSL_Rv0518-like"/>
</dbReference>
<dbReference type="RefSeq" id="WP_147432778.1">
    <property type="nucleotide sequence ID" value="NZ_BONH01000001.1"/>
</dbReference>
<dbReference type="InterPro" id="IPR036514">
    <property type="entry name" value="SGNH_hydro_sf"/>
</dbReference>
<comment type="caution">
    <text evidence="3">The sequence shown here is derived from an EMBL/GenBank/DDBJ whole genome shotgun (WGS) entry which is preliminary data.</text>
</comment>
<evidence type="ECO:0000313" key="4">
    <source>
        <dbReference type="Proteomes" id="UP000659904"/>
    </source>
</evidence>
<evidence type="ECO:0000259" key="2">
    <source>
        <dbReference type="Pfam" id="PF13472"/>
    </source>
</evidence>
<dbReference type="CDD" id="cd01830">
    <property type="entry name" value="XynE_like"/>
    <property type="match status" value="1"/>
</dbReference>
<dbReference type="Proteomes" id="UP000659904">
    <property type="component" value="Unassembled WGS sequence"/>
</dbReference>
<feature type="chain" id="PRO_5038953395" evidence="1">
    <location>
        <begin position="33"/>
        <end position="432"/>
    </location>
</feature>
<keyword evidence="1" id="KW-0732">Signal</keyword>
<dbReference type="Gene3D" id="3.40.50.1110">
    <property type="entry name" value="SGNH hydrolase"/>
    <property type="match status" value="1"/>
</dbReference>
<dbReference type="PANTHER" id="PTHR43784">
    <property type="entry name" value="GDSL-LIKE LIPASE/ACYLHYDROLASE, PUTATIVE (AFU_ORTHOLOGUE AFUA_2G00820)-RELATED"/>
    <property type="match status" value="1"/>
</dbReference>
<evidence type="ECO:0000313" key="3">
    <source>
        <dbReference type="EMBL" id="GIF95639.1"/>
    </source>
</evidence>
<dbReference type="GO" id="GO:0016787">
    <property type="term" value="F:hydrolase activity"/>
    <property type="evidence" value="ECO:0007669"/>
    <property type="project" value="UniProtKB-KW"/>
</dbReference>
<proteinExistence type="predicted"/>
<gene>
    <name evidence="3" type="ORF">Cci01nite_07330</name>
</gene>
<protein>
    <submittedName>
        <fullName evidence="3">SGNH hydrolase</fullName>
    </submittedName>
</protein>
<keyword evidence="4" id="KW-1185">Reference proteome</keyword>
<dbReference type="InterPro" id="IPR013830">
    <property type="entry name" value="SGNH_hydro"/>
</dbReference>
<dbReference type="PANTHER" id="PTHR43784:SF2">
    <property type="entry name" value="GDSL-LIKE LIPASE_ACYLHYDROLASE, PUTATIVE (AFU_ORTHOLOGUE AFUA_2G00820)-RELATED"/>
    <property type="match status" value="1"/>
</dbReference>
<dbReference type="AlphaFoldDB" id="A0A8J3K7P2"/>
<feature type="domain" description="SGNH hydrolase-type esterase" evidence="2">
    <location>
        <begin position="216"/>
        <end position="414"/>
    </location>
</feature>
<feature type="signal peptide" evidence="1">
    <location>
        <begin position="1"/>
        <end position="32"/>
    </location>
</feature>
<evidence type="ECO:0000256" key="1">
    <source>
        <dbReference type="SAM" id="SignalP"/>
    </source>
</evidence>
<dbReference type="EMBL" id="BONH01000001">
    <property type="protein sequence ID" value="GIF95639.1"/>
    <property type="molecule type" value="Genomic_DNA"/>
</dbReference>
<reference evidence="3 4" key="1">
    <citation type="submission" date="2021-01" db="EMBL/GenBank/DDBJ databases">
        <title>Whole genome shotgun sequence of Catellatospora citrea NBRC 14495.</title>
        <authorList>
            <person name="Komaki H."/>
            <person name="Tamura T."/>
        </authorList>
    </citation>
    <scope>NUCLEOTIDE SEQUENCE [LARGE SCALE GENOMIC DNA]</scope>
    <source>
        <strain evidence="3 4">NBRC 14495</strain>
    </source>
</reference>
<keyword evidence="3" id="KW-0378">Hydrolase</keyword>
<sequence>MNSPRQRQFLMALVTLVTVGSTLLVATANSQAVAPEPEAWTGSWSAALTPAGAGKSKDGFSDQTIRMFVHTSVGGTQARIRLSNRYGTAPLTIGRATLALPWPEAGPGDLKPGSVVDATFNGQKQVTIPSGGSAVSDPVPMEVPASQDVAVTLYVPAQPKPNPATWHIYSRETTYIGTGDHASEASGAKLAETRNNWYYLAGLDVLNRSGQGSIVVLGDSITDGLKTTVNADRRWTDFLGARLVKEAPEGRAPGILNAGLSGNRLTLNGADLGVNELGMNGASRFHFDVLGQTGVRTVILALGINDVWLSQDTADNIIARIQQMASVARQSGLKVVVCTLSPWNAFESAPGVVAYTPTLDSVRLQVNSYIRTSTEFDGIIDFDAALRDPANPTKLRPEWDSGDHIHPNDAGNEAMAKAVPLDLLLADDADED</sequence>
<dbReference type="Pfam" id="PF13472">
    <property type="entry name" value="Lipase_GDSL_2"/>
    <property type="match status" value="1"/>
</dbReference>
<accession>A0A8J3K7P2</accession>